<evidence type="ECO:0000313" key="4">
    <source>
        <dbReference type="RefSeq" id="XP_026686129.1"/>
    </source>
</evidence>
<protein>
    <submittedName>
        <fullName evidence="4">Uncharacterized protein LOC103518569</fullName>
    </submittedName>
</protein>
<evidence type="ECO:0000256" key="2">
    <source>
        <dbReference type="SAM" id="Phobius"/>
    </source>
</evidence>
<keyword evidence="2" id="KW-0472">Membrane</keyword>
<dbReference type="KEGG" id="dci:103518569"/>
<proteinExistence type="predicted"/>
<accession>A0A3Q0JCG8</accession>
<feature type="transmembrane region" description="Helical" evidence="2">
    <location>
        <begin position="208"/>
        <end position="231"/>
    </location>
</feature>
<evidence type="ECO:0000313" key="3">
    <source>
        <dbReference type="Proteomes" id="UP000079169"/>
    </source>
</evidence>
<sequence>MYSGLTADAVMNYELINDRVFPFGALYNRTRTVLGDHEYYHILLLEKVVSGDLPCSKEEAATLAGIQLRIEESWGRPVLRDVPSPISPDGPSTTLKPISEDKESFLLEVPTFGPGGNLRPVSPLMEDAEGEEGETDSKKPPSGVTTPGYQKTIAVPCAPLSNVVKPSQSILSRCYPFSSSTVPFLPSGRIEDCLPPCYREQAKYMSKLIKVSPLALLYMFCMLLEAFVFYFNNSGFNSELLSSGLVLSS</sequence>
<name>A0A3Q0JCG8_DIACI</name>
<reference evidence="4" key="1">
    <citation type="submission" date="2025-08" db="UniProtKB">
        <authorList>
            <consortium name="RefSeq"/>
        </authorList>
    </citation>
    <scope>IDENTIFICATION</scope>
</reference>
<dbReference type="GeneID" id="103518569"/>
<evidence type="ECO:0000256" key="1">
    <source>
        <dbReference type="SAM" id="MobiDB-lite"/>
    </source>
</evidence>
<keyword evidence="2" id="KW-0812">Transmembrane</keyword>
<gene>
    <name evidence="4" type="primary">LOC103518569</name>
</gene>
<keyword evidence="3" id="KW-1185">Reference proteome</keyword>
<dbReference type="Proteomes" id="UP000079169">
    <property type="component" value="Unplaced"/>
</dbReference>
<keyword evidence="2" id="KW-1133">Transmembrane helix</keyword>
<dbReference type="AlphaFoldDB" id="A0A3Q0JCG8"/>
<dbReference type="CDD" id="cd14473">
    <property type="entry name" value="FERM_B-lobe"/>
    <property type="match status" value="1"/>
</dbReference>
<dbReference type="RefSeq" id="XP_026686129.1">
    <property type="nucleotide sequence ID" value="XM_026830328.1"/>
</dbReference>
<dbReference type="InterPro" id="IPR019748">
    <property type="entry name" value="FERM_central"/>
</dbReference>
<dbReference type="PaxDb" id="121845-A0A3Q0JCG8"/>
<feature type="region of interest" description="Disordered" evidence="1">
    <location>
        <begin position="117"/>
        <end position="145"/>
    </location>
</feature>
<organism evidence="3 4">
    <name type="scientific">Diaphorina citri</name>
    <name type="common">Asian citrus psyllid</name>
    <dbReference type="NCBI Taxonomy" id="121845"/>
    <lineage>
        <taxon>Eukaryota</taxon>
        <taxon>Metazoa</taxon>
        <taxon>Ecdysozoa</taxon>
        <taxon>Arthropoda</taxon>
        <taxon>Hexapoda</taxon>
        <taxon>Insecta</taxon>
        <taxon>Pterygota</taxon>
        <taxon>Neoptera</taxon>
        <taxon>Paraneoptera</taxon>
        <taxon>Hemiptera</taxon>
        <taxon>Sternorrhyncha</taxon>
        <taxon>Psylloidea</taxon>
        <taxon>Psyllidae</taxon>
        <taxon>Diaphorininae</taxon>
        <taxon>Diaphorina</taxon>
    </lineage>
</organism>